<comment type="caution">
    <text evidence="1">The sequence shown here is derived from an EMBL/GenBank/DDBJ whole genome shotgun (WGS) entry which is preliminary data.</text>
</comment>
<gene>
    <name evidence="1" type="ORF">SH601_05525</name>
</gene>
<accession>A0ACC6M3B2</accession>
<protein>
    <submittedName>
        <fullName evidence="1">Uncharacterized protein</fullName>
    </submittedName>
</protein>
<dbReference type="EMBL" id="JAWZSR010000002">
    <property type="protein sequence ID" value="MDX8045445.1"/>
    <property type="molecule type" value="Genomic_DNA"/>
</dbReference>
<sequence length="568" mass="64777">MDNVDKLAKAQEQEAEQEEKKTQSQIIVGLASDMQFFYDEQGTSYARVKVHEHHEVWPIRTQDFKHILTIRYLNLSKDKDKAPGSQAMEDALRVLEAKSKIYGKQEKVHVRVAELEDKIYVDLCNESWQAIEINKKGWRVVDDPPVYFKRSKIMQPLPTPTPDGVIENLKPFINYDNDYDYKLIIAYLLSTFKENNPFPILTIQGEQGSGKSNMTKVLRALIDPSSLPLRALPKEEKDLSIAANNTWILAFDNLSGLSNQMSDALAKVSTGGGLATRKLYTDDEEAVFQIMRPTILNGIDDIGHRQDLLDRSIVLHLPSIEEKKRKDEKTFWKEFREIRPSILGALCTVASQALNELPHTKLSSKPRMADFALWITAAEKALNWSKGEFMEIYTGNREKAIDQGLESDPFASSVLELMKHENKWIGNASQLLGELSRFVDERTKSSKAWPTSRSVRNRLRRINPALKKKDIIYVEYESRKNKTLRLEKVGEISSTTLPSSPKAINQHFEGYDNGYDNSNGYDISSLGYDDEKTSSPYKPHEINVSDDSYDNDDNFISNSKNDDEDLII</sequence>
<name>A0ACC6M3B2_9BACI</name>
<evidence type="ECO:0000313" key="2">
    <source>
        <dbReference type="Proteomes" id="UP001277972"/>
    </source>
</evidence>
<organism evidence="1 2">
    <name type="scientific">Gracilibacillus pellucidus</name>
    <dbReference type="NCBI Taxonomy" id="3095368"/>
    <lineage>
        <taxon>Bacteria</taxon>
        <taxon>Bacillati</taxon>
        <taxon>Bacillota</taxon>
        <taxon>Bacilli</taxon>
        <taxon>Bacillales</taxon>
        <taxon>Bacillaceae</taxon>
        <taxon>Gracilibacillus</taxon>
    </lineage>
</organism>
<proteinExistence type="predicted"/>
<evidence type="ECO:0000313" key="1">
    <source>
        <dbReference type="EMBL" id="MDX8045445.1"/>
    </source>
</evidence>
<dbReference type="Proteomes" id="UP001277972">
    <property type="component" value="Unassembled WGS sequence"/>
</dbReference>
<reference evidence="1" key="1">
    <citation type="submission" date="2023-11" db="EMBL/GenBank/DDBJ databases">
        <title>Gracilibacillus pellucida a moderately halophilic bacterium isolated from saline soil in Xinjiang province.</title>
        <authorList>
            <person name="Zhang Z."/>
            <person name="Tan F."/>
            <person name="Wang Y."/>
            <person name="Xia M."/>
        </authorList>
    </citation>
    <scope>NUCLEOTIDE SEQUENCE</scope>
    <source>
        <strain evidence="1">S3-1-1</strain>
    </source>
</reference>
<keyword evidence="2" id="KW-1185">Reference proteome</keyword>